<dbReference type="PANTHER" id="PTHR10704:SF44">
    <property type="entry name" value="LD35051P-RELATED"/>
    <property type="match status" value="1"/>
</dbReference>
<reference evidence="1" key="1">
    <citation type="journal article" date="2023" name="Mol. Biol. Evol.">
        <title>Third-Generation Sequencing Reveals the Adaptive Role of the Epigenome in Three Deep-Sea Polychaetes.</title>
        <authorList>
            <person name="Perez M."/>
            <person name="Aroh O."/>
            <person name="Sun Y."/>
            <person name="Lan Y."/>
            <person name="Juniper S.K."/>
            <person name="Young C.R."/>
            <person name="Angers B."/>
            <person name="Qian P.Y."/>
        </authorList>
    </citation>
    <scope>NUCLEOTIDE SEQUENCE</scope>
    <source>
        <strain evidence="1">P08H-3</strain>
    </source>
</reference>
<dbReference type="InterPro" id="IPR051135">
    <property type="entry name" value="Gal/GlcNAc/GalNAc_ST"/>
</dbReference>
<accession>A0AAD9MPI7</accession>
<dbReference type="InterPro" id="IPR027417">
    <property type="entry name" value="P-loop_NTPase"/>
</dbReference>
<dbReference type="Gene3D" id="3.40.50.300">
    <property type="entry name" value="P-loop containing nucleotide triphosphate hydrolases"/>
    <property type="match status" value="1"/>
</dbReference>
<dbReference type="GO" id="GO:0001517">
    <property type="term" value="F:N-acetylglucosamine 6-O-sulfotransferase activity"/>
    <property type="evidence" value="ECO:0007669"/>
    <property type="project" value="TreeGrafter"/>
</dbReference>
<comment type="caution">
    <text evidence="1">The sequence shown here is derived from an EMBL/GenBank/DDBJ whole genome shotgun (WGS) entry which is preliminary data.</text>
</comment>
<gene>
    <name evidence="1" type="ORF">LSH36_1136g00005</name>
</gene>
<dbReference type="GO" id="GO:0006044">
    <property type="term" value="P:N-acetylglucosamine metabolic process"/>
    <property type="evidence" value="ECO:0007669"/>
    <property type="project" value="TreeGrafter"/>
</dbReference>
<protein>
    <recommendedName>
        <fullName evidence="3">Sulfotransferase</fullName>
    </recommendedName>
</protein>
<evidence type="ECO:0000313" key="1">
    <source>
        <dbReference type="EMBL" id="KAK2141232.1"/>
    </source>
</evidence>
<dbReference type="SUPFAM" id="SSF52540">
    <property type="entry name" value="P-loop containing nucleoside triphosphate hydrolases"/>
    <property type="match status" value="1"/>
</dbReference>
<dbReference type="PANTHER" id="PTHR10704">
    <property type="entry name" value="CARBOHYDRATE SULFOTRANSFERASE"/>
    <property type="match status" value="1"/>
</dbReference>
<dbReference type="Pfam" id="PF13469">
    <property type="entry name" value="Sulfotransfer_3"/>
    <property type="match status" value="1"/>
</dbReference>
<dbReference type="AlphaFoldDB" id="A0AAD9MPI7"/>
<evidence type="ECO:0008006" key="3">
    <source>
        <dbReference type="Google" id="ProtNLM"/>
    </source>
</evidence>
<organism evidence="1 2">
    <name type="scientific">Paralvinella palmiformis</name>
    <dbReference type="NCBI Taxonomy" id="53620"/>
    <lineage>
        <taxon>Eukaryota</taxon>
        <taxon>Metazoa</taxon>
        <taxon>Spiralia</taxon>
        <taxon>Lophotrochozoa</taxon>
        <taxon>Annelida</taxon>
        <taxon>Polychaeta</taxon>
        <taxon>Sedentaria</taxon>
        <taxon>Canalipalpata</taxon>
        <taxon>Terebellida</taxon>
        <taxon>Terebelliformia</taxon>
        <taxon>Alvinellidae</taxon>
        <taxon>Paralvinella</taxon>
    </lineage>
</organism>
<keyword evidence="2" id="KW-1185">Reference proteome</keyword>
<name>A0AAD9MPI7_9ANNE</name>
<proteinExistence type="predicted"/>
<evidence type="ECO:0000313" key="2">
    <source>
        <dbReference type="Proteomes" id="UP001208570"/>
    </source>
</evidence>
<dbReference type="Proteomes" id="UP001208570">
    <property type="component" value="Unassembled WGS sequence"/>
</dbReference>
<dbReference type="EMBL" id="JAODUP010001136">
    <property type="protein sequence ID" value="KAK2141232.1"/>
    <property type="molecule type" value="Genomic_DNA"/>
</dbReference>
<dbReference type="GO" id="GO:0006790">
    <property type="term" value="P:sulfur compound metabolic process"/>
    <property type="evidence" value="ECO:0007669"/>
    <property type="project" value="TreeGrafter"/>
</dbReference>
<sequence length="425" mass="49601">MFGVCNHSINNGDYGHVQQPVDRISPTQQVLVTTNLTKELFVKTRMKDNTSPIHIWLLSYQRSGSSVISSLFGDNPYIFFLYEPLDSIYTALYGLSPGWAVPADLAVNRNGTLRKMPNIEKESVTTFLKNIYECEFDKLPTEFFIHPFWWQFMNWTEQVKPYVSCLSASGVSVKTLSYMQRYLRIFCGIRTGYISGRQVKCLGKLWPNYRGQELLSRIMIAGKLRFVHVNTKKSYITSLREMRKKCNYCINKHLRVKCIDTRVRAVKTVRGTMDEAEVLLENDPNFKVVHLLRDPRGVTRSRMKATWSRGFYDAHKEERTAHVYCTTALQDYKTSERLRRKYPQRLMHIMLEDFISEPEETLAGLSDFLGISFNEDTLHNLIKRMRPGFVDKWRHELSSDLVDIINRESVYLAESRFDVFVFPLT</sequence>